<reference evidence="1" key="1">
    <citation type="submission" date="2013-02" db="EMBL/GenBank/DDBJ databases">
        <title>The Genome Sequence of Plasmodium falciparum Santa Lucia.</title>
        <authorList>
            <consortium name="The Broad Institute Genome Sequencing Platform"/>
            <consortium name="The Broad Institute Genome Sequencing Center for Infectious Disease"/>
            <person name="Neafsey D."/>
            <person name="Cheeseman I."/>
            <person name="Volkman S."/>
            <person name="Adams J."/>
            <person name="Walker B."/>
            <person name="Young S.K."/>
            <person name="Zeng Q."/>
            <person name="Gargeya S."/>
            <person name="Fitzgerald M."/>
            <person name="Haas B."/>
            <person name="Abouelleil A."/>
            <person name="Alvarado L."/>
            <person name="Arachchi H.M."/>
            <person name="Berlin A.M."/>
            <person name="Chapman S.B."/>
            <person name="Dewar J."/>
            <person name="Goldberg J."/>
            <person name="Griggs A."/>
            <person name="Gujja S."/>
            <person name="Hansen M."/>
            <person name="Howarth C."/>
            <person name="Imamovic A."/>
            <person name="Larimer J."/>
            <person name="McCowan C."/>
            <person name="Murphy C."/>
            <person name="Neiman D."/>
            <person name="Pearson M."/>
            <person name="Priest M."/>
            <person name="Roberts A."/>
            <person name="Saif S."/>
            <person name="Shea T."/>
            <person name="Sisk P."/>
            <person name="Sykes S."/>
            <person name="Wortman J."/>
            <person name="Nusbaum C."/>
            <person name="Birren B."/>
        </authorList>
    </citation>
    <scope>NUCLEOTIDE SEQUENCE [LARGE SCALE GENOMIC DNA]</scope>
    <source>
        <strain evidence="1">Santa Lucia</strain>
    </source>
</reference>
<dbReference type="Proteomes" id="UP000030666">
    <property type="component" value="Unassembled WGS sequence"/>
</dbReference>
<organism evidence="1">
    <name type="scientific">Plasmodium falciparum Santa Lucia</name>
    <dbReference type="NCBI Taxonomy" id="478859"/>
    <lineage>
        <taxon>Eukaryota</taxon>
        <taxon>Sar</taxon>
        <taxon>Alveolata</taxon>
        <taxon>Apicomplexa</taxon>
        <taxon>Aconoidasida</taxon>
        <taxon>Haemosporida</taxon>
        <taxon>Plasmodiidae</taxon>
        <taxon>Plasmodium</taxon>
        <taxon>Plasmodium (Laverania)</taxon>
    </lineage>
</organism>
<name>W7FW00_PLAFA</name>
<evidence type="ECO:0000313" key="1">
    <source>
        <dbReference type="EMBL" id="EUT75957.1"/>
    </source>
</evidence>
<protein>
    <submittedName>
        <fullName evidence="1">Uncharacterized protein</fullName>
    </submittedName>
</protein>
<proteinExistence type="predicted"/>
<dbReference type="AlphaFoldDB" id="W7FW00"/>
<sequence length="67" mass="8246">MFIVKIVLYNCNDTKLYLGISILYIHARIQIRIQNFKKCKRKNMVIEKKNYFYNEKTIVYNFNHKII</sequence>
<gene>
    <name evidence="1" type="ORF">PFAG_05988</name>
</gene>
<accession>W7FW00</accession>
<dbReference type="EMBL" id="KI928809">
    <property type="protein sequence ID" value="EUT75957.1"/>
    <property type="molecule type" value="Genomic_DNA"/>
</dbReference>